<dbReference type="Proteomes" id="UP000075635">
    <property type="component" value="Unassembled WGS sequence"/>
</dbReference>
<dbReference type="InterPro" id="IPR011006">
    <property type="entry name" value="CheY-like_superfamily"/>
</dbReference>
<evidence type="ECO:0000259" key="2">
    <source>
        <dbReference type="PROSITE" id="PS50110"/>
    </source>
</evidence>
<dbReference type="PROSITE" id="PS50110">
    <property type="entry name" value="RESPONSE_REGULATORY"/>
    <property type="match status" value="1"/>
</dbReference>
<accession>A0A150R4N1</accession>
<dbReference type="SUPFAM" id="SSF52172">
    <property type="entry name" value="CheY-like"/>
    <property type="match status" value="1"/>
</dbReference>
<dbReference type="Pfam" id="PF00072">
    <property type="entry name" value="Response_reg"/>
    <property type="match status" value="1"/>
</dbReference>
<dbReference type="AlphaFoldDB" id="A0A150R4N1"/>
<dbReference type="InterPro" id="IPR052893">
    <property type="entry name" value="TCS_response_regulator"/>
</dbReference>
<dbReference type="InterPro" id="IPR001789">
    <property type="entry name" value="Sig_transdc_resp-reg_receiver"/>
</dbReference>
<gene>
    <name evidence="3" type="ORF">BE17_02890</name>
</gene>
<dbReference type="SMART" id="SM00448">
    <property type="entry name" value="REC"/>
    <property type="match status" value="1"/>
</dbReference>
<protein>
    <submittedName>
        <fullName evidence="3">Two-component system response regulator</fullName>
    </submittedName>
</protein>
<evidence type="ECO:0000256" key="1">
    <source>
        <dbReference type="PROSITE-ProRule" id="PRU00169"/>
    </source>
</evidence>
<sequence>MKPGLILFVEDDPDDAHLTQRALRKAGVSHRIVHVADGEAALHYLFPQAGEPPELPAVVFLDLKLPKVDGAEVLRRIRTTERTRRLPVVILTSSKERRDLDRCYDAGANSYVCKPIDVLGFQEAVRSLGLYWLLVNEGPPA</sequence>
<dbReference type="EMBL" id="JEMB01003144">
    <property type="protein sequence ID" value="KYF75217.1"/>
    <property type="molecule type" value="Genomic_DNA"/>
</dbReference>
<keyword evidence="1" id="KW-0597">Phosphoprotein</keyword>
<organism evidence="3 4">
    <name type="scientific">Sorangium cellulosum</name>
    <name type="common">Polyangium cellulosum</name>
    <dbReference type="NCBI Taxonomy" id="56"/>
    <lineage>
        <taxon>Bacteria</taxon>
        <taxon>Pseudomonadati</taxon>
        <taxon>Myxococcota</taxon>
        <taxon>Polyangia</taxon>
        <taxon>Polyangiales</taxon>
        <taxon>Polyangiaceae</taxon>
        <taxon>Sorangium</taxon>
    </lineage>
</organism>
<evidence type="ECO:0000313" key="4">
    <source>
        <dbReference type="Proteomes" id="UP000075635"/>
    </source>
</evidence>
<reference evidence="3 4" key="1">
    <citation type="submission" date="2014-02" db="EMBL/GenBank/DDBJ databases">
        <title>The small core and large imbalanced accessory genome model reveals a collaborative survival strategy of Sorangium cellulosum strains in nature.</title>
        <authorList>
            <person name="Han K."/>
            <person name="Peng R."/>
            <person name="Blom J."/>
            <person name="Li Y.-Z."/>
        </authorList>
    </citation>
    <scope>NUCLEOTIDE SEQUENCE [LARGE SCALE GENOMIC DNA]</scope>
    <source>
        <strain evidence="3 4">So0011-07</strain>
    </source>
</reference>
<dbReference type="GO" id="GO:0000160">
    <property type="term" value="P:phosphorelay signal transduction system"/>
    <property type="evidence" value="ECO:0007669"/>
    <property type="project" value="InterPro"/>
</dbReference>
<evidence type="ECO:0000313" key="3">
    <source>
        <dbReference type="EMBL" id="KYF75217.1"/>
    </source>
</evidence>
<proteinExistence type="predicted"/>
<dbReference type="CDD" id="cd17557">
    <property type="entry name" value="REC_Rcp-like"/>
    <property type="match status" value="1"/>
</dbReference>
<dbReference type="PANTHER" id="PTHR44520:SF1">
    <property type="entry name" value="TWO-COMPONENT SYSTEM REGULATORY PROTEIN"/>
    <property type="match status" value="1"/>
</dbReference>
<name>A0A150R4N1_SORCE</name>
<dbReference type="Gene3D" id="3.40.50.2300">
    <property type="match status" value="1"/>
</dbReference>
<feature type="modified residue" description="4-aspartylphosphate" evidence="1">
    <location>
        <position position="62"/>
    </location>
</feature>
<dbReference type="PANTHER" id="PTHR44520">
    <property type="entry name" value="RESPONSE REGULATOR RCP1-RELATED"/>
    <property type="match status" value="1"/>
</dbReference>
<feature type="domain" description="Response regulatory" evidence="2">
    <location>
        <begin position="5"/>
        <end position="129"/>
    </location>
</feature>
<comment type="caution">
    <text evidence="3">The sequence shown here is derived from an EMBL/GenBank/DDBJ whole genome shotgun (WGS) entry which is preliminary data.</text>
</comment>